<name>A0A381Q054_9ZZZZ</name>
<dbReference type="SUPFAM" id="SSF52833">
    <property type="entry name" value="Thioredoxin-like"/>
    <property type="match status" value="1"/>
</dbReference>
<evidence type="ECO:0000313" key="2">
    <source>
        <dbReference type="EMBL" id="SUZ72264.1"/>
    </source>
</evidence>
<reference evidence="2" key="1">
    <citation type="submission" date="2018-05" db="EMBL/GenBank/DDBJ databases">
        <authorList>
            <person name="Lanie J.A."/>
            <person name="Ng W.-L."/>
            <person name="Kazmierczak K.M."/>
            <person name="Andrzejewski T.M."/>
            <person name="Davidsen T.M."/>
            <person name="Wayne K.J."/>
            <person name="Tettelin H."/>
            <person name="Glass J.I."/>
            <person name="Rusch D."/>
            <person name="Podicherti R."/>
            <person name="Tsui H.-C.T."/>
            <person name="Winkler M.E."/>
        </authorList>
    </citation>
    <scope>NUCLEOTIDE SEQUENCE</scope>
</reference>
<sequence>MNITIRKTYRNSTTKARLITLVLAPVVFTLLVACGSFSAPTAAHRPTTAPADPAAITPILATTVLEVGEQRLAFLLTTPKGLIDAPTALVTAVFLEGDGAPGTTMEAAFNAWPYGIRGSYSTYVNFDRAGRWRLDVKVDNPDGNDQIQFEVEVMEKSPVPALGTVALISKSKVLGNDGPIEEITTDYSPDPDLYRLTIKDAVQNPLPSVVVFASPAFCTSPTCGPQVDTVSELKERHPDAANYIHVEIYDNPAEIQGDLDRAEIFEVVDDWGLTAIEDYFNESWVFILDADGRIHDRFEGFATVDELDAALMKVLAQT</sequence>
<dbReference type="AlphaFoldDB" id="A0A381Q054"/>
<evidence type="ECO:0000259" key="1">
    <source>
        <dbReference type="PROSITE" id="PS51352"/>
    </source>
</evidence>
<dbReference type="InterPro" id="IPR013766">
    <property type="entry name" value="Thioredoxin_domain"/>
</dbReference>
<gene>
    <name evidence="2" type="ORF">METZ01_LOCUS25118</name>
</gene>
<dbReference type="PROSITE" id="PS51352">
    <property type="entry name" value="THIOREDOXIN_2"/>
    <property type="match status" value="1"/>
</dbReference>
<protein>
    <recommendedName>
        <fullName evidence="1">Thioredoxin domain-containing protein</fullName>
    </recommendedName>
</protein>
<organism evidence="2">
    <name type="scientific">marine metagenome</name>
    <dbReference type="NCBI Taxonomy" id="408172"/>
    <lineage>
        <taxon>unclassified sequences</taxon>
        <taxon>metagenomes</taxon>
        <taxon>ecological metagenomes</taxon>
    </lineage>
</organism>
<feature type="domain" description="Thioredoxin" evidence="1">
    <location>
        <begin position="153"/>
        <end position="316"/>
    </location>
</feature>
<dbReference type="PROSITE" id="PS51257">
    <property type="entry name" value="PROKAR_LIPOPROTEIN"/>
    <property type="match status" value="1"/>
</dbReference>
<dbReference type="InterPro" id="IPR036249">
    <property type="entry name" value="Thioredoxin-like_sf"/>
</dbReference>
<dbReference type="EMBL" id="UINC01001149">
    <property type="protein sequence ID" value="SUZ72264.1"/>
    <property type="molecule type" value="Genomic_DNA"/>
</dbReference>
<accession>A0A381Q054</accession>
<proteinExistence type="predicted"/>